<evidence type="ECO:0000256" key="1">
    <source>
        <dbReference type="SAM" id="MobiDB-lite"/>
    </source>
</evidence>
<dbReference type="Gene3D" id="2.40.10.220">
    <property type="entry name" value="predicted glycosyltransferase like domains"/>
    <property type="match status" value="1"/>
</dbReference>
<protein>
    <submittedName>
        <fullName evidence="3">PilZ domain-containing protein</fullName>
    </submittedName>
</protein>
<gene>
    <name evidence="3" type="ORF">HYX28_08375</name>
</gene>
<dbReference type="Pfam" id="PF07238">
    <property type="entry name" value="PilZ"/>
    <property type="match status" value="1"/>
</dbReference>
<proteinExistence type="predicted"/>
<evidence type="ECO:0000313" key="3">
    <source>
        <dbReference type="EMBL" id="MBI2678782.1"/>
    </source>
</evidence>
<evidence type="ECO:0000259" key="2">
    <source>
        <dbReference type="Pfam" id="PF07238"/>
    </source>
</evidence>
<name>A0A932A8X3_9BACT</name>
<comment type="caution">
    <text evidence="3">The sequence shown here is derived from an EMBL/GenBank/DDBJ whole genome shotgun (WGS) entry which is preliminary data.</text>
</comment>
<evidence type="ECO:0000313" key="4">
    <source>
        <dbReference type="Proteomes" id="UP000779809"/>
    </source>
</evidence>
<dbReference type="EMBL" id="JACPNR010000010">
    <property type="protein sequence ID" value="MBI2678782.1"/>
    <property type="molecule type" value="Genomic_DNA"/>
</dbReference>
<dbReference type="Proteomes" id="UP000779809">
    <property type="component" value="Unassembled WGS sequence"/>
</dbReference>
<sequence length="120" mass="13256">MANTTETPTTGVERRAAPRANAQFEVRYGAKGEEPNDAKTCDISATGIGLVGPKQYPIGAELELRFRSPEKSTKGDLITMKAKVRHSTPNRMGLEFVNVPTSDHLRIRDMIMRLMGTQPK</sequence>
<feature type="compositionally biased region" description="Polar residues" evidence="1">
    <location>
        <begin position="1"/>
        <end position="10"/>
    </location>
</feature>
<dbReference type="GO" id="GO:0035438">
    <property type="term" value="F:cyclic-di-GMP binding"/>
    <property type="evidence" value="ECO:0007669"/>
    <property type="project" value="InterPro"/>
</dbReference>
<dbReference type="AlphaFoldDB" id="A0A932A8X3"/>
<feature type="region of interest" description="Disordered" evidence="1">
    <location>
        <begin position="1"/>
        <end position="20"/>
    </location>
</feature>
<accession>A0A932A8X3</accession>
<feature type="domain" description="PilZ" evidence="2">
    <location>
        <begin position="13"/>
        <end position="112"/>
    </location>
</feature>
<dbReference type="InterPro" id="IPR009875">
    <property type="entry name" value="PilZ_domain"/>
</dbReference>
<reference evidence="3" key="1">
    <citation type="submission" date="2020-07" db="EMBL/GenBank/DDBJ databases">
        <title>Huge and variable diversity of episymbiotic CPR bacteria and DPANN archaea in groundwater ecosystems.</title>
        <authorList>
            <person name="He C.Y."/>
            <person name="Keren R."/>
            <person name="Whittaker M."/>
            <person name="Farag I.F."/>
            <person name="Doudna J."/>
            <person name="Cate J.H.D."/>
            <person name="Banfield J.F."/>
        </authorList>
    </citation>
    <scope>NUCLEOTIDE SEQUENCE</scope>
    <source>
        <strain evidence="3">NC_groundwater_580_Pr5_B-0.1um_64_19</strain>
    </source>
</reference>
<dbReference type="SUPFAM" id="SSF141371">
    <property type="entry name" value="PilZ domain-like"/>
    <property type="match status" value="1"/>
</dbReference>
<organism evidence="3 4">
    <name type="scientific">Candidatus Korobacter versatilis</name>
    <dbReference type="NCBI Taxonomy" id="658062"/>
    <lineage>
        <taxon>Bacteria</taxon>
        <taxon>Pseudomonadati</taxon>
        <taxon>Acidobacteriota</taxon>
        <taxon>Terriglobia</taxon>
        <taxon>Terriglobales</taxon>
        <taxon>Candidatus Korobacteraceae</taxon>
        <taxon>Candidatus Korobacter</taxon>
    </lineage>
</organism>